<dbReference type="Proteomes" id="UP001233535">
    <property type="component" value="Unassembled WGS sequence"/>
</dbReference>
<gene>
    <name evidence="1" type="ORF">P8609_03230</name>
</gene>
<dbReference type="EMBL" id="JARUHG010000001">
    <property type="protein sequence ID" value="MDR0181983.1"/>
    <property type="molecule type" value="Genomic_DNA"/>
</dbReference>
<organism evidence="1 2">
    <name type="scientific">Lysobacter arvi</name>
    <dbReference type="NCBI Taxonomy" id="3038776"/>
    <lineage>
        <taxon>Bacteria</taxon>
        <taxon>Pseudomonadati</taxon>
        <taxon>Pseudomonadota</taxon>
        <taxon>Gammaproteobacteria</taxon>
        <taxon>Lysobacterales</taxon>
        <taxon>Lysobacteraceae</taxon>
        <taxon>Lysobacter</taxon>
    </lineage>
</organism>
<dbReference type="RefSeq" id="WP_309261145.1">
    <property type="nucleotide sequence ID" value="NZ_JARUHG010000001.1"/>
</dbReference>
<name>A0ABU1C9X3_9GAMM</name>
<accession>A0ABU1C9X3</accession>
<protein>
    <recommendedName>
        <fullName evidence="3">DUF4377 domain-containing protein</fullName>
    </recommendedName>
</protein>
<evidence type="ECO:0000313" key="2">
    <source>
        <dbReference type="Proteomes" id="UP001233535"/>
    </source>
</evidence>
<evidence type="ECO:0008006" key="3">
    <source>
        <dbReference type="Google" id="ProtNLM"/>
    </source>
</evidence>
<keyword evidence="2" id="KW-1185">Reference proteome</keyword>
<comment type="caution">
    <text evidence="1">The sequence shown here is derived from an EMBL/GenBank/DDBJ whole genome shotgun (WGS) entry which is preliminary data.</text>
</comment>
<sequence length="114" mass="12119">MKGLLIAMSIVCASGCVSQIFLDGPVDPSARDTAPRIVHVTPVPTTCPQPGMGNCYLVTDGQGGAQRLLEAPSGVLQYTPGTDYVVEVTERPLSGSGETRWVVSRVVDRHPRAR</sequence>
<reference evidence="1 2" key="1">
    <citation type="submission" date="2023-04" db="EMBL/GenBank/DDBJ databases">
        <title>Lysobacter sp. strain UC isolated from soil sample.</title>
        <authorList>
            <person name="Choksket S."/>
            <person name="Harshvardhan F."/>
            <person name="Rana R."/>
            <person name="Patil P.B."/>
            <person name="Korpole S."/>
        </authorList>
    </citation>
    <scope>NUCLEOTIDE SEQUENCE [LARGE SCALE GENOMIC DNA]</scope>
    <source>
        <strain evidence="1 2">UC</strain>
    </source>
</reference>
<proteinExistence type="predicted"/>
<evidence type="ECO:0000313" key="1">
    <source>
        <dbReference type="EMBL" id="MDR0181983.1"/>
    </source>
</evidence>